<accession>A0A836FUV8</accession>
<dbReference type="SUPFAM" id="SSF90188">
    <property type="entry name" value="Somatomedin B domain"/>
    <property type="match status" value="1"/>
</dbReference>
<evidence type="ECO:0000256" key="2">
    <source>
        <dbReference type="ARBA" id="ARBA00022729"/>
    </source>
</evidence>
<dbReference type="Pfam" id="PF01033">
    <property type="entry name" value="Somatomedin_B"/>
    <property type="match status" value="1"/>
</dbReference>
<sequence length="461" mass="51356">MCIPYICIKMKCSSIILLLFAFFGQYIICSWQVQRGCPMIRLNNGRIRIRGRGRIARFNCFDGFTLVGNKYSTCARGQWDTSVPVCVNAECPVPSAPSHAIIVQKLNGGILMFFCEPGYFLIGNPEIYCDGRQWNGTIPYCRKANASAPTQCDFENPDLCWWEQDPQHDFDWKRHNFETPSLHIGTGPTHDHTLGAGNDDQIEIINAQQTCRDRCVSSESIASIPQFGPESCLCTIDCAERSICCPDYAEYCILGYSTILDNVTTGSPSAATVAPVKNSTLTGFPINPKDDIDPGIFNLTTSTTLMTTRRPNTTMTTRRSTPTTSQMKPQTKKPTIRRTTPAKLTQQTETKETPFVLQIKTSTTKYIELQDRSDLHTVEQNPEKVKQGRGIEILEIVAAVGATLVLLCVALATVIIVIRRRKTYKRGASGSALSEDSDVRFLTSDEILDFNLARPTDNDEM</sequence>
<evidence type="ECO:0000256" key="3">
    <source>
        <dbReference type="ARBA" id="ARBA00022737"/>
    </source>
</evidence>
<keyword evidence="13" id="KW-1185">Reference proteome</keyword>
<evidence type="ECO:0000313" key="12">
    <source>
        <dbReference type="EMBL" id="KAG5332369.1"/>
    </source>
</evidence>
<evidence type="ECO:0000259" key="9">
    <source>
        <dbReference type="PROSITE" id="PS50060"/>
    </source>
</evidence>
<dbReference type="SUPFAM" id="SSF49899">
    <property type="entry name" value="Concanavalin A-like lectins/glucanases"/>
    <property type="match status" value="1"/>
</dbReference>
<dbReference type="SUPFAM" id="SSF57535">
    <property type="entry name" value="Complement control module/SCR domain"/>
    <property type="match status" value="2"/>
</dbReference>
<dbReference type="CDD" id="cd00033">
    <property type="entry name" value="CCP"/>
    <property type="match status" value="2"/>
</dbReference>
<dbReference type="PROSITE" id="PS50060">
    <property type="entry name" value="MAM_2"/>
    <property type="match status" value="1"/>
</dbReference>
<dbReference type="PANTHER" id="PTHR46393:SF7">
    <property type="entry name" value="COMPLEMENT C2"/>
    <property type="match status" value="1"/>
</dbReference>
<feature type="compositionally biased region" description="Low complexity" evidence="7">
    <location>
        <begin position="310"/>
        <end position="324"/>
    </location>
</feature>
<dbReference type="InterPro" id="IPR035976">
    <property type="entry name" value="Sushi/SCR/CCP_sf"/>
</dbReference>
<dbReference type="InterPro" id="IPR013320">
    <property type="entry name" value="ConA-like_dom_sf"/>
</dbReference>
<dbReference type="Gene3D" id="2.60.120.200">
    <property type="match status" value="1"/>
</dbReference>
<evidence type="ECO:0000256" key="5">
    <source>
        <dbReference type="ARBA" id="ARBA00023180"/>
    </source>
</evidence>
<evidence type="ECO:0000259" key="10">
    <source>
        <dbReference type="PROSITE" id="PS50923"/>
    </source>
</evidence>
<feature type="domain" description="MAM" evidence="9">
    <location>
        <begin position="150"/>
        <end position="197"/>
    </location>
</feature>
<dbReference type="InterPro" id="IPR036024">
    <property type="entry name" value="Somatomedin_B-like_dom_sf"/>
</dbReference>
<keyword evidence="3" id="KW-0677">Repeat</keyword>
<feature type="domain" description="Sushi" evidence="10">
    <location>
        <begin position="89"/>
        <end position="143"/>
    </location>
</feature>
<dbReference type="PROSITE" id="PS50958">
    <property type="entry name" value="SMB_2"/>
    <property type="match status" value="1"/>
</dbReference>
<dbReference type="EMBL" id="JAANIB010005377">
    <property type="protein sequence ID" value="KAG5332369.1"/>
    <property type="molecule type" value="Genomic_DNA"/>
</dbReference>
<feature type="domain" description="Sushi" evidence="10">
    <location>
        <begin position="35"/>
        <end position="88"/>
    </location>
</feature>
<feature type="region of interest" description="Disordered" evidence="7">
    <location>
        <begin position="310"/>
        <end position="350"/>
    </location>
</feature>
<dbReference type="InterPro" id="IPR001212">
    <property type="entry name" value="Somatomedin_B_dom"/>
</dbReference>
<gene>
    <name evidence="12" type="primary">C4bpb</name>
    <name evidence="12" type="ORF">G6Z77_0000791</name>
</gene>
<feature type="non-terminal residue" evidence="12">
    <location>
        <position position="1"/>
    </location>
</feature>
<dbReference type="InterPro" id="IPR000436">
    <property type="entry name" value="Sushi_SCR_CCP_dom"/>
</dbReference>
<dbReference type="InterPro" id="IPR000998">
    <property type="entry name" value="MAM_dom"/>
</dbReference>
<evidence type="ECO:0000313" key="13">
    <source>
        <dbReference type="Proteomes" id="UP000670152"/>
    </source>
</evidence>
<keyword evidence="2" id="KW-0732">Signal</keyword>
<evidence type="ECO:0000259" key="11">
    <source>
        <dbReference type="PROSITE" id="PS50958"/>
    </source>
</evidence>
<comment type="caution">
    <text evidence="12">The sequence shown here is derived from an EMBL/GenBank/DDBJ whole genome shotgun (WGS) entry which is preliminary data.</text>
</comment>
<comment type="caution">
    <text evidence="6">Lacks conserved residue(s) required for the propagation of feature annotation.</text>
</comment>
<name>A0A836FUV8_9HYME</name>
<keyword evidence="1 6" id="KW-0768">Sushi</keyword>
<evidence type="ECO:0000256" key="7">
    <source>
        <dbReference type="SAM" id="MobiDB-lite"/>
    </source>
</evidence>
<evidence type="ECO:0000256" key="6">
    <source>
        <dbReference type="PROSITE-ProRule" id="PRU00302"/>
    </source>
</evidence>
<keyword evidence="5" id="KW-0325">Glycoprotein</keyword>
<dbReference type="AlphaFoldDB" id="A0A836FUV8"/>
<evidence type="ECO:0000256" key="4">
    <source>
        <dbReference type="ARBA" id="ARBA00023157"/>
    </source>
</evidence>
<dbReference type="Proteomes" id="UP000670152">
    <property type="component" value="Unassembled WGS sequence"/>
</dbReference>
<dbReference type="GO" id="GO:0016020">
    <property type="term" value="C:membrane"/>
    <property type="evidence" value="ECO:0007669"/>
    <property type="project" value="InterPro"/>
</dbReference>
<keyword evidence="8" id="KW-0812">Transmembrane</keyword>
<dbReference type="PANTHER" id="PTHR46393">
    <property type="entry name" value="SUSHI DOMAIN-CONTAINING PROTEIN"/>
    <property type="match status" value="1"/>
</dbReference>
<evidence type="ECO:0000256" key="1">
    <source>
        <dbReference type="ARBA" id="ARBA00022659"/>
    </source>
</evidence>
<evidence type="ECO:0000256" key="8">
    <source>
        <dbReference type="SAM" id="Phobius"/>
    </source>
</evidence>
<dbReference type="OrthoDB" id="6107927at2759"/>
<dbReference type="SMART" id="SM00032">
    <property type="entry name" value="CCP"/>
    <property type="match status" value="2"/>
</dbReference>
<dbReference type="Pfam" id="PF00629">
    <property type="entry name" value="MAM"/>
    <property type="match status" value="1"/>
</dbReference>
<keyword evidence="8" id="KW-1133">Transmembrane helix</keyword>
<protein>
    <submittedName>
        <fullName evidence="12">C4BPB protein</fullName>
    </submittedName>
</protein>
<dbReference type="Gene3D" id="2.10.70.10">
    <property type="entry name" value="Complement Module, domain 1"/>
    <property type="match status" value="2"/>
</dbReference>
<organism evidence="12 13">
    <name type="scientific">Acromyrmex heyeri</name>
    <dbReference type="NCBI Taxonomy" id="230685"/>
    <lineage>
        <taxon>Eukaryota</taxon>
        <taxon>Metazoa</taxon>
        <taxon>Ecdysozoa</taxon>
        <taxon>Arthropoda</taxon>
        <taxon>Hexapoda</taxon>
        <taxon>Insecta</taxon>
        <taxon>Pterygota</taxon>
        <taxon>Neoptera</taxon>
        <taxon>Endopterygota</taxon>
        <taxon>Hymenoptera</taxon>
        <taxon>Apocrita</taxon>
        <taxon>Aculeata</taxon>
        <taxon>Formicoidea</taxon>
        <taxon>Formicidae</taxon>
        <taxon>Myrmicinae</taxon>
        <taxon>Acromyrmex</taxon>
    </lineage>
</organism>
<feature type="domain" description="SMB" evidence="11">
    <location>
        <begin position="207"/>
        <end position="258"/>
    </location>
</feature>
<dbReference type="PROSITE" id="PS00524">
    <property type="entry name" value="SMB_1"/>
    <property type="match status" value="1"/>
</dbReference>
<dbReference type="Pfam" id="PF00084">
    <property type="entry name" value="Sushi"/>
    <property type="match status" value="2"/>
</dbReference>
<keyword evidence="8" id="KW-0472">Membrane</keyword>
<feature type="transmembrane region" description="Helical" evidence="8">
    <location>
        <begin position="396"/>
        <end position="418"/>
    </location>
</feature>
<feature type="non-terminal residue" evidence="12">
    <location>
        <position position="461"/>
    </location>
</feature>
<dbReference type="PROSITE" id="PS50923">
    <property type="entry name" value="SUSHI"/>
    <property type="match status" value="2"/>
</dbReference>
<keyword evidence="4" id="KW-1015">Disulfide bond</keyword>
<proteinExistence type="predicted"/>
<reference evidence="12 13" key="1">
    <citation type="submission" date="2020-02" db="EMBL/GenBank/DDBJ databases">
        <title>Relaxed selection underlies rapid genomic changes in the transitions from sociality to social parasitism in ants.</title>
        <authorList>
            <person name="Bi X."/>
        </authorList>
    </citation>
    <scope>NUCLEOTIDE SEQUENCE [LARGE SCALE GENOMIC DNA]</scope>
    <source>
        <strain evidence="12">BGI-DK2014b</strain>
        <tissue evidence="12">Whole body</tissue>
    </source>
</reference>